<organism evidence="1">
    <name type="scientific">Hyperionvirus sp</name>
    <dbReference type="NCBI Taxonomy" id="2487770"/>
    <lineage>
        <taxon>Viruses</taxon>
        <taxon>Varidnaviria</taxon>
        <taxon>Bamfordvirae</taxon>
        <taxon>Nucleocytoviricota</taxon>
        <taxon>Megaviricetes</taxon>
        <taxon>Imitervirales</taxon>
        <taxon>Mimiviridae</taxon>
        <taxon>Klosneuvirinae</taxon>
    </lineage>
</organism>
<reference evidence="1" key="1">
    <citation type="submission" date="2018-10" db="EMBL/GenBank/DDBJ databases">
        <title>Hidden diversity of soil giant viruses.</title>
        <authorList>
            <person name="Schulz F."/>
            <person name="Alteio L."/>
            <person name="Goudeau D."/>
            <person name="Ryan E.M."/>
            <person name="Malmstrom R.R."/>
            <person name="Blanchard J."/>
            <person name="Woyke T."/>
        </authorList>
    </citation>
    <scope>NUCLEOTIDE SEQUENCE</scope>
    <source>
        <strain evidence="1">HYV1</strain>
    </source>
</reference>
<sequence>MPNPCERNNGFADSERMDRCSSRVAHFGHVDFLGERRSGCTTGLPFSGFNERRFVDSFPDPFLETGFTNAGFTNPIGGALNTGSGFCDFNAGFTRRPGALRNLPSLNPVPDPFFNEFSTFPETRFGGLPSICTSGRNRFNRVGASCSGNFGCFDRFTNF</sequence>
<accession>A0A3G5AEU3</accession>
<evidence type="ECO:0000313" key="1">
    <source>
        <dbReference type="EMBL" id="AYV84801.1"/>
    </source>
</evidence>
<protein>
    <submittedName>
        <fullName evidence="1">Uncharacterized protein</fullName>
    </submittedName>
</protein>
<gene>
    <name evidence="1" type="ORF">Hyperionvirus40_5</name>
</gene>
<proteinExistence type="predicted"/>
<dbReference type="EMBL" id="MK072422">
    <property type="protein sequence ID" value="AYV84801.1"/>
    <property type="molecule type" value="Genomic_DNA"/>
</dbReference>
<name>A0A3G5AEU3_9VIRU</name>